<dbReference type="InterPro" id="IPR005368">
    <property type="entry name" value="UPF0175"/>
</dbReference>
<name>A0A7G9YR51_9EURY</name>
<dbReference type="AlphaFoldDB" id="A0A7G9YR51"/>
<evidence type="ECO:0000313" key="1">
    <source>
        <dbReference type="EMBL" id="QNO50485.1"/>
    </source>
</evidence>
<proteinExistence type="predicted"/>
<organism evidence="1">
    <name type="scientific">Candidatus Methanogaster sp. ANME-2c ERB4</name>
    <dbReference type="NCBI Taxonomy" id="2759911"/>
    <lineage>
        <taxon>Archaea</taxon>
        <taxon>Methanobacteriati</taxon>
        <taxon>Methanobacteriota</taxon>
        <taxon>Stenosarchaea group</taxon>
        <taxon>Methanomicrobia</taxon>
        <taxon>Methanosarcinales</taxon>
        <taxon>ANME-2 cluster</taxon>
        <taxon>Candidatus Methanogasteraceae</taxon>
        <taxon>Candidatus Methanogaster</taxon>
    </lineage>
</organism>
<accession>A0A7G9YR51</accession>
<sequence length="47" mass="5427">MWKAAMLAGVSFYEMMDEIKRQGVPLQYGVEDFEADVKTLRKLKSCI</sequence>
<gene>
    <name evidence="1" type="ORF">EGLMOMJH_00024</name>
</gene>
<reference evidence="1" key="1">
    <citation type="submission" date="2020-06" db="EMBL/GenBank/DDBJ databases">
        <title>Unique genomic features of the anaerobic methanotrophic archaea.</title>
        <authorList>
            <person name="Chadwick G.L."/>
            <person name="Skennerton C.T."/>
            <person name="Laso-Perez R."/>
            <person name="Leu A.O."/>
            <person name="Speth D.R."/>
            <person name="Yu H."/>
            <person name="Morgan-Lang C."/>
            <person name="Hatzenpichler R."/>
            <person name="Goudeau D."/>
            <person name="Malmstrom R."/>
            <person name="Brazelton W.J."/>
            <person name="Woyke T."/>
            <person name="Hallam S.J."/>
            <person name="Tyson G.W."/>
            <person name="Wegener G."/>
            <person name="Boetius A."/>
            <person name="Orphan V."/>
        </authorList>
    </citation>
    <scope>NUCLEOTIDE SEQUENCE</scope>
</reference>
<dbReference type="EMBL" id="MT631437">
    <property type="protein sequence ID" value="QNO50485.1"/>
    <property type="molecule type" value="Genomic_DNA"/>
</dbReference>
<protein>
    <submittedName>
        <fullName evidence="1">Uncharacterized protein</fullName>
    </submittedName>
</protein>
<dbReference type="Pfam" id="PF03683">
    <property type="entry name" value="UPF0175"/>
    <property type="match status" value="1"/>
</dbReference>